<evidence type="ECO:0000256" key="7">
    <source>
        <dbReference type="RuleBase" id="RU003653"/>
    </source>
</evidence>
<evidence type="ECO:0000256" key="3">
    <source>
        <dbReference type="ARBA" id="ARBA00022670"/>
    </source>
</evidence>
<dbReference type="GO" id="GO:0006508">
    <property type="term" value="P:proteolysis"/>
    <property type="evidence" value="ECO:0007669"/>
    <property type="project" value="UniProtKB-KW"/>
</dbReference>
<keyword evidence="4 6" id="KW-0479">Metal-binding</keyword>
<evidence type="ECO:0000313" key="9">
    <source>
        <dbReference type="EMBL" id="AFM13417.1"/>
    </source>
</evidence>
<keyword evidence="3 6" id="KW-0645">Protease</keyword>
<evidence type="ECO:0000256" key="1">
    <source>
        <dbReference type="ARBA" id="ARBA00002521"/>
    </source>
</evidence>
<dbReference type="SUPFAM" id="SSF55920">
    <property type="entry name" value="Creatinase/aminopeptidase"/>
    <property type="match status" value="1"/>
</dbReference>
<dbReference type="Pfam" id="PF00557">
    <property type="entry name" value="Peptidase_M24"/>
    <property type="match status" value="1"/>
</dbReference>
<keyword evidence="2 6" id="KW-0031">Aminopeptidase</keyword>
<dbReference type="Proteomes" id="UP000006048">
    <property type="component" value="Chromosome"/>
</dbReference>
<keyword evidence="10" id="KW-1185">Reference proteome</keyword>
<evidence type="ECO:0000256" key="2">
    <source>
        <dbReference type="ARBA" id="ARBA00022438"/>
    </source>
</evidence>
<keyword evidence="5 6" id="KW-0378">Hydrolase</keyword>
<evidence type="ECO:0000256" key="6">
    <source>
        <dbReference type="HAMAP-Rule" id="MF_01974"/>
    </source>
</evidence>
<comment type="function">
    <text evidence="1 6">Removes the N-terminal methionine from nascent proteins. The N-terminal methionine is often cleaved when the second residue in the primary sequence is small and uncharged (Met-Ala-, Cys, Gly, Pro, Ser, Thr, or Val). Requires deformylation of the N(alpha)-formylated initiator methionine before it can be hydrolyzed.</text>
</comment>
<organism evidence="9 10">
    <name type="scientific">Turneriella parva (strain ATCC BAA-1111 / DSM 21527 / NCTC 11395 / H)</name>
    <name type="common">Leptospira parva</name>
    <dbReference type="NCBI Taxonomy" id="869212"/>
    <lineage>
        <taxon>Bacteria</taxon>
        <taxon>Pseudomonadati</taxon>
        <taxon>Spirochaetota</taxon>
        <taxon>Spirochaetia</taxon>
        <taxon>Leptospirales</taxon>
        <taxon>Leptospiraceae</taxon>
        <taxon>Turneriella</taxon>
    </lineage>
</organism>
<dbReference type="PANTHER" id="PTHR43330">
    <property type="entry name" value="METHIONINE AMINOPEPTIDASE"/>
    <property type="match status" value="1"/>
</dbReference>
<proteinExistence type="inferred from homology"/>
<evidence type="ECO:0000256" key="5">
    <source>
        <dbReference type="ARBA" id="ARBA00022801"/>
    </source>
</evidence>
<feature type="binding site" evidence="6">
    <location>
        <position position="234"/>
    </location>
    <ligand>
        <name>a divalent metal cation</name>
        <dbReference type="ChEBI" id="CHEBI:60240"/>
        <label>2</label>
        <note>catalytic</note>
    </ligand>
</feature>
<feature type="binding site" evidence="6">
    <location>
        <position position="177"/>
    </location>
    <ligand>
        <name>substrate</name>
    </ligand>
</feature>
<evidence type="ECO:0000259" key="8">
    <source>
        <dbReference type="Pfam" id="PF00557"/>
    </source>
</evidence>
<dbReference type="AlphaFoldDB" id="I4B810"/>
<evidence type="ECO:0000313" key="10">
    <source>
        <dbReference type="Proteomes" id="UP000006048"/>
    </source>
</evidence>
<comment type="catalytic activity">
    <reaction evidence="6 7">
        <text>Release of N-terminal amino acids, preferentially methionine, from peptides and arylamides.</text>
        <dbReference type="EC" id="3.4.11.18"/>
    </reaction>
</comment>
<dbReference type="EC" id="3.4.11.18" evidence="6 7"/>
<evidence type="ECO:0000256" key="4">
    <source>
        <dbReference type="ARBA" id="ARBA00022723"/>
    </source>
</evidence>
<comment type="cofactor">
    <cofactor evidence="6">
        <name>Co(2+)</name>
        <dbReference type="ChEBI" id="CHEBI:48828"/>
    </cofactor>
    <cofactor evidence="6">
        <name>Zn(2+)</name>
        <dbReference type="ChEBI" id="CHEBI:29105"/>
    </cofactor>
    <cofactor evidence="6">
        <name>Mn(2+)</name>
        <dbReference type="ChEBI" id="CHEBI:29035"/>
    </cofactor>
    <cofactor evidence="6">
        <name>Fe(2+)</name>
        <dbReference type="ChEBI" id="CHEBI:29033"/>
    </cofactor>
    <text evidence="6">Binds 2 divalent metal cations per subunit. Has a high-affinity and a low affinity metal-binding site. The true nature of the physiological cofactor is under debate. The enzyme is active with cobalt, zinc, manganese or divalent iron ions. Most likely, methionine aminopeptidases function as mononuclear Fe(2+)-metalloproteases under physiological conditions, and the catalytically relevant metal-binding site has been assigned to the histidine-containing high-affinity site.</text>
</comment>
<comment type="similarity">
    <text evidence="6">Belongs to the peptidase M24A family. Methionine aminopeptidase type 1 subfamily.</text>
</comment>
<dbReference type="Gene3D" id="3.90.230.10">
    <property type="entry name" value="Creatinase/methionine aminopeptidase superfamily"/>
    <property type="match status" value="1"/>
</dbReference>
<dbReference type="InterPro" id="IPR000994">
    <property type="entry name" value="Pept_M24"/>
</dbReference>
<accession>I4B810</accession>
<feature type="binding site" evidence="6">
    <location>
        <position position="107"/>
    </location>
    <ligand>
        <name>a divalent metal cation</name>
        <dbReference type="ChEBI" id="CHEBI:60240"/>
        <label>1</label>
    </ligand>
</feature>
<comment type="subunit">
    <text evidence="6">Monomer.</text>
</comment>
<feature type="binding site" evidence="6">
    <location>
        <position position="234"/>
    </location>
    <ligand>
        <name>a divalent metal cation</name>
        <dbReference type="ChEBI" id="CHEBI:60240"/>
        <label>1</label>
    </ligand>
</feature>
<dbReference type="GO" id="GO:0004239">
    <property type="term" value="F:initiator methionyl aminopeptidase activity"/>
    <property type="evidence" value="ECO:0007669"/>
    <property type="project" value="UniProtKB-UniRule"/>
</dbReference>
<dbReference type="OrthoDB" id="9802055at2"/>
<feature type="binding site" evidence="6">
    <location>
        <position position="107"/>
    </location>
    <ligand>
        <name>a divalent metal cation</name>
        <dbReference type="ChEBI" id="CHEBI:60240"/>
        <label>2</label>
        <note>catalytic</note>
    </ligand>
</feature>
<dbReference type="CDD" id="cd01086">
    <property type="entry name" value="MetAP1"/>
    <property type="match status" value="1"/>
</dbReference>
<dbReference type="STRING" id="869212.Turpa_2778"/>
<reference evidence="9 10" key="1">
    <citation type="submission" date="2012-06" db="EMBL/GenBank/DDBJ databases">
        <title>The complete chromosome of genome of Turneriella parva DSM 21527.</title>
        <authorList>
            <consortium name="US DOE Joint Genome Institute (JGI-PGF)"/>
            <person name="Lucas S."/>
            <person name="Han J."/>
            <person name="Lapidus A."/>
            <person name="Bruce D."/>
            <person name="Goodwin L."/>
            <person name="Pitluck S."/>
            <person name="Peters L."/>
            <person name="Kyrpides N."/>
            <person name="Mavromatis K."/>
            <person name="Ivanova N."/>
            <person name="Mikhailova N."/>
            <person name="Chertkov O."/>
            <person name="Detter J.C."/>
            <person name="Tapia R."/>
            <person name="Han C."/>
            <person name="Land M."/>
            <person name="Hauser L."/>
            <person name="Markowitz V."/>
            <person name="Cheng J.-F."/>
            <person name="Hugenholtz P."/>
            <person name="Woyke T."/>
            <person name="Wu D."/>
            <person name="Gronow S."/>
            <person name="Wellnitz S."/>
            <person name="Brambilla E."/>
            <person name="Klenk H.-P."/>
            <person name="Eisen J.A."/>
        </authorList>
    </citation>
    <scope>NUCLEOTIDE SEQUENCE [LARGE SCALE GENOMIC DNA]</scope>
    <source>
        <strain evidence="10">ATCC BAA-1111 / DSM 21527 / NCTC 11395 / H</strain>
    </source>
</reference>
<dbReference type="InterPro" id="IPR036005">
    <property type="entry name" value="Creatinase/aminopeptidase-like"/>
</dbReference>
<dbReference type="InterPro" id="IPR002467">
    <property type="entry name" value="Pept_M24A_MAP1"/>
</dbReference>
<feature type="domain" description="Peptidase M24" evidence="8">
    <location>
        <begin position="13"/>
        <end position="240"/>
    </location>
</feature>
<dbReference type="PRINTS" id="PR00599">
    <property type="entry name" value="MAPEPTIDASE"/>
</dbReference>
<dbReference type="HOGENOM" id="CLU_015857_0_1_12"/>
<dbReference type="HAMAP" id="MF_01974">
    <property type="entry name" value="MetAP_1"/>
    <property type="match status" value="1"/>
</dbReference>
<dbReference type="InterPro" id="IPR001714">
    <property type="entry name" value="Pept_M24_MAP"/>
</dbReference>
<dbReference type="PATRIC" id="fig|869212.3.peg.2800"/>
<gene>
    <name evidence="6" type="primary">map</name>
    <name evidence="9" type="ordered locus">Turpa_2778</name>
</gene>
<protein>
    <recommendedName>
        <fullName evidence="6 7">Methionine aminopeptidase</fullName>
        <shortName evidence="6">MAP</shortName>
        <shortName evidence="6">MetAP</shortName>
        <ecNumber evidence="6 7">3.4.11.18</ecNumber>
    </recommendedName>
    <alternativeName>
        <fullName evidence="6">Peptidase M</fullName>
    </alternativeName>
</protein>
<feature type="binding site" evidence="6">
    <location>
        <position position="78"/>
    </location>
    <ligand>
        <name>substrate</name>
    </ligand>
</feature>
<name>I4B810_TURPD</name>
<dbReference type="PANTHER" id="PTHR43330:SF27">
    <property type="entry name" value="METHIONINE AMINOPEPTIDASE"/>
    <property type="match status" value="1"/>
</dbReference>
<dbReference type="GO" id="GO:0005829">
    <property type="term" value="C:cytosol"/>
    <property type="evidence" value="ECO:0007669"/>
    <property type="project" value="TreeGrafter"/>
</dbReference>
<dbReference type="NCBIfam" id="TIGR00500">
    <property type="entry name" value="met_pdase_I"/>
    <property type="match status" value="1"/>
</dbReference>
<dbReference type="EMBL" id="CP002959">
    <property type="protein sequence ID" value="AFM13417.1"/>
    <property type="molecule type" value="Genomic_DNA"/>
</dbReference>
<dbReference type="GO" id="GO:0070006">
    <property type="term" value="F:metalloaminopeptidase activity"/>
    <property type="evidence" value="ECO:0007669"/>
    <property type="project" value="UniProtKB-UniRule"/>
</dbReference>
<dbReference type="RefSeq" id="WP_014803919.1">
    <property type="nucleotide sequence ID" value="NC_018020.1"/>
</dbReference>
<feature type="binding site" evidence="6">
    <location>
        <position position="96"/>
    </location>
    <ligand>
        <name>a divalent metal cation</name>
        <dbReference type="ChEBI" id="CHEBI:60240"/>
        <label>1</label>
    </ligand>
</feature>
<sequence>MAINIYTSAEIAKIQASGMLAFETHMMLRSYIKPGANTAELDAIVRDYLRRKNAKPSFLGFGGFPGAICTSVNDAVVHGLPKREEVLKEGDIIGIDLGVILNGYFSDTAWTWPVGQVSEEARKIITTTQESLFRGIREARVENRMGAIGEAVQKHAEAAGFSVVRSLVGHGVGKSVHEEPQVPNFGQRKNGMRLKSGLVLAIEPMVNEGTHDVTTDKDKWTIRTRDGSLSAHFEHTVALTASGPVNCTLPKGAETDVFKI</sequence>
<dbReference type="GO" id="GO:0046872">
    <property type="term" value="F:metal ion binding"/>
    <property type="evidence" value="ECO:0007669"/>
    <property type="project" value="UniProtKB-UniRule"/>
</dbReference>
<feature type="binding site" evidence="6">
    <location>
        <position position="203"/>
    </location>
    <ligand>
        <name>a divalent metal cation</name>
        <dbReference type="ChEBI" id="CHEBI:60240"/>
        <label>2</label>
        <note>catalytic</note>
    </ligand>
</feature>
<feature type="binding site" evidence="6">
    <location>
        <position position="170"/>
    </location>
    <ligand>
        <name>a divalent metal cation</name>
        <dbReference type="ChEBI" id="CHEBI:60240"/>
        <label>2</label>
        <note>catalytic</note>
    </ligand>
</feature>
<dbReference type="KEGG" id="tpx:Turpa_2778"/>